<dbReference type="STRING" id="1064592.G0VH10"/>
<feature type="transmembrane region" description="Helical" evidence="6">
    <location>
        <begin position="18"/>
        <end position="39"/>
    </location>
</feature>
<dbReference type="PANTHER" id="PTHR28080">
    <property type="entry name" value="PEROXISOMAL BIOGENESIS FACTOR 3"/>
    <property type="match status" value="1"/>
</dbReference>
<dbReference type="GO" id="GO:0045033">
    <property type="term" value="P:peroxisome inheritance"/>
    <property type="evidence" value="ECO:0007669"/>
    <property type="project" value="EnsemblFungi"/>
</dbReference>
<dbReference type="eggNOG" id="KOG4444">
    <property type="taxonomic scope" value="Eukaryota"/>
</dbReference>
<dbReference type="GO" id="GO:0032581">
    <property type="term" value="P:ER-dependent peroxisome organization"/>
    <property type="evidence" value="ECO:0007669"/>
    <property type="project" value="EnsemblFungi"/>
</dbReference>
<dbReference type="Pfam" id="PF04882">
    <property type="entry name" value="Peroxin-3"/>
    <property type="match status" value="1"/>
</dbReference>
<evidence type="ECO:0000313" key="7">
    <source>
        <dbReference type="EMBL" id="CCC70782.1"/>
    </source>
</evidence>
<organism evidence="7 8">
    <name type="scientific">Naumovozyma castellii</name>
    <name type="common">Yeast</name>
    <name type="synonym">Saccharomyces castellii</name>
    <dbReference type="NCBI Taxonomy" id="27288"/>
    <lineage>
        <taxon>Eukaryota</taxon>
        <taxon>Fungi</taxon>
        <taxon>Dikarya</taxon>
        <taxon>Ascomycota</taxon>
        <taxon>Saccharomycotina</taxon>
        <taxon>Saccharomycetes</taxon>
        <taxon>Saccharomycetales</taxon>
        <taxon>Saccharomycetaceae</taxon>
        <taxon>Naumovozyma</taxon>
    </lineage>
</organism>
<gene>
    <name evidence="7" type="primary">NCAS0F02980</name>
    <name evidence="7" type="ordered locus">NCAS_0F02980</name>
</gene>
<keyword evidence="3" id="KW-0576">Peroxisome</keyword>
<dbReference type="OrthoDB" id="45930at2759"/>
<dbReference type="AlphaFoldDB" id="G0VH10"/>
<dbReference type="RefSeq" id="XP_003677136.1">
    <property type="nucleotide sequence ID" value="XM_003677088.1"/>
</dbReference>
<dbReference type="EMBL" id="HE576757">
    <property type="protein sequence ID" value="CCC70782.1"/>
    <property type="molecule type" value="Genomic_DNA"/>
</dbReference>
<protein>
    <recommendedName>
        <fullName evidence="4">Peroxin-3</fullName>
    </recommendedName>
</protein>
<dbReference type="KEGG" id="ncs:NCAS_0F02980"/>
<accession>G0VH10</accession>
<dbReference type="GO" id="GO:0005783">
    <property type="term" value="C:endoplasmic reticulum"/>
    <property type="evidence" value="ECO:0007669"/>
    <property type="project" value="EnsemblFungi"/>
</dbReference>
<evidence type="ECO:0000256" key="3">
    <source>
        <dbReference type="ARBA" id="ARBA00023140"/>
    </source>
</evidence>
<sequence length="440" mass="50579">MVPPTHRRPLLQRYRGTLFYSLASIATLVTTGSLVVYFIKRWLVKQQLKITEQHYVREKIRRRFEQTQEDSLVTVDELIPVLLLSLNEPEGLDLNLDQLVIEIKGAKDARKRELWNQLTLKSVEKCVWSTYMISSLLLLTRLQLNILTRREYLDSAIKSAVQRESETSNTQYTLVKWVTSAWSAWSSADAGQLQPSPVNVLERNTITRNSYINEQAFLSISWWLLNRGWLRYKTLIQETIRSEFAQLNPKDELTLKEFSDRLRNVFHKINGQLFGEDCSALKEILLPVSTMEAFVLQQTLDPESLIILKEDKTILHQLLGETIECVASVASSIVLENLVNESFHYILNDLESLVAKKKNKRKQQQQQQQEQSLPPDTLQPAEKAAEGSYQMAMFAISCKDCCAKILQNGRDQRGNTFLKRLNGVTTLDDLSSSVYSNFGF</sequence>
<proteinExistence type="inferred from homology"/>
<dbReference type="GO" id="GO:0030674">
    <property type="term" value="F:protein-macromolecule adaptor activity"/>
    <property type="evidence" value="ECO:0007669"/>
    <property type="project" value="EnsemblFungi"/>
</dbReference>
<feature type="region of interest" description="Disordered" evidence="5">
    <location>
        <begin position="358"/>
        <end position="382"/>
    </location>
</feature>
<dbReference type="HOGENOM" id="CLU_017002_0_0_1"/>
<evidence type="ECO:0000256" key="1">
    <source>
        <dbReference type="ARBA" id="ARBA00004549"/>
    </source>
</evidence>
<evidence type="ECO:0000256" key="5">
    <source>
        <dbReference type="SAM" id="MobiDB-lite"/>
    </source>
</evidence>
<evidence type="ECO:0000256" key="6">
    <source>
        <dbReference type="SAM" id="Phobius"/>
    </source>
</evidence>
<dbReference type="InParanoid" id="G0VH10"/>
<dbReference type="PANTHER" id="PTHR28080:SF1">
    <property type="entry name" value="PEROXISOMAL BIOGENESIS FACTOR 3"/>
    <property type="match status" value="1"/>
</dbReference>
<dbReference type="Proteomes" id="UP000001640">
    <property type="component" value="Chromosome 6"/>
</dbReference>
<evidence type="ECO:0000256" key="4">
    <source>
        <dbReference type="ARBA" id="ARBA00032508"/>
    </source>
</evidence>
<dbReference type="InterPro" id="IPR006966">
    <property type="entry name" value="Peroxin-3"/>
</dbReference>
<name>G0VH10_NAUCA</name>
<comment type="subcellular location">
    <subcellularLocation>
        <location evidence="1">Peroxisome membrane</location>
        <topology evidence="1">Single-pass membrane protein</topology>
    </subcellularLocation>
</comment>
<keyword evidence="8" id="KW-1185">Reference proteome</keyword>
<evidence type="ECO:0000256" key="2">
    <source>
        <dbReference type="ARBA" id="ARBA00008933"/>
    </source>
</evidence>
<dbReference type="OMA" id="WLYKQQL"/>
<keyword evidence="6" id="KW-0812">Transmembrane</keyword>
<dbReference type="GeneID" id="96904429"/>
<keyword evidence="6" id="KW-0472">Membrane</keyword>
<comment type="similarity">
    <text evidence="2">Belongs to the peroxin-3 family.</text>
</comment>
<reference key="2">
    <citation type="submission" date="2011-08" db="EMBL/GenBank/DDBJ databases">
        <title>Genome sequence of Naumovozyma castellii.</title>
        <authorList>
            <person name="Gordon J.L."/>
            <person name="Armisen D."/>
            <person name="Proux-Wera E."/>
            <person name="OhEigeartaigh S.S."/>
            <person name="Byrne K.P."/>
            <person name="Wolfe K.H."/>
        </authorList>
    </citation>
    <scope>NUCLEOTIDE SEQUENCE</scope>
    <source>
        <strain>Type strain:CBS 4309</strain>
    </source>
</reference>
<reference evidence="7 8" key="1">
    <citation type="journal article" date="2011" name="Proc. Natl. Acad. Sci. U.S.A.">
        <title>Evolutionary erosion of yeast sex chromosomes by mating-type switching accidents.</title>
        <authorList>
            <person name="Gordon J.L."/>
            <person name="Armisen D."/>
            <person name="Proux-Wera E."/>
            <person name="Oheigeartaigh S.S."/>
            <person name="Byrne K.P."/>
            <person name="Wolfe K.H."/>
        </authorList>
    </citation>
    <scope>NUCLEOTIDE SEQUENCE [LARGE SCALE GENOMIC DNA]</scope>
    <source>
        <strain evidence="8">ATCC 76901 / BCRC 22586 / CBS 4309 / NBRC 1992 / NRRL Y-12630</strain>
    </source>
</reference>
<evidence type="ECO:0000313" key="8">
    <source>
        <dbReference type="Proteomes" id="UP000001640"/>
    </source>
</evidence>
<dbReference type="GO" id="GO:0005778">
    <property type="term" value="C:peroxisomal membrane"/>
    <property type="evidence" value="ECO:0007669"/>
    <property type="project" value="UniProtKB-SubCell"/>
</dbReference>
<dbReference type="FunCoup" id="G0VH10">
    <property type="interactions" value="215"/>
</dbReference>
<dbReference type="GO" id="GO:0045046">
    <property type="term" value="P:protein import into peroxisome membrane"/>
    <property type="evidence" value="ECO:0007669"/>
    <property type="project" value="EnsemblFungi"/>
</dbReference>
<keyword evidence="6" id="KW-1133">Transmembrane helix</keyword>